<dbReference type="InterPro" id="IPR027417">
    <property type="entry name" value="P-loop_NTPase"/>
</dbReference>
<organism evidence="1">
    <name type="scientific">marine sediment metagenome</name>
    <dbReference type="NCBI Taxonomy" id="412755"/>
    <lineage>
        <taxon>unclassified sequences</taxon>
        <taxon>metagenomes</taxon>
        <taxon>ecological metagenomes</taxon>
    </lineage>
</organism>
<gene>
    <name evidence="1" type="ORF">LCGC14_1039120</name>
</gene>
<proteinExistence type="predicted"/>
<reference evidence="1" key="1">
    <citation type="journal article" date="2015" name="Nature">
        <title>Complex archaea that bridge the gap between prokaryotes and eukaryotes.</title>
        <authorList>
            <person name="Spang A."/>
            <person name="Saw J.H."/>
            <person name="Jorgensen S.L."/>
            <person name="Zaremba-Niedzwiedzka K."/>
            <person name="Martijn J."/>
            <person name="Lind A.E."/>
            <person name="van Eijk R."/>
            <person name="Schleper C."/>
            <person name="Guy L."/>
            <person name="Ettema T.J."/>
        </authorList>
    </citation>
    <scope>NUCLEOTIDE SEQUENCE</scope>
</reference>
<sequence length="693" mass="80400">MSKNILIECFNSMVGTTAEIYDDSWIDYFVDPLDDKNKTVLHKIMLPNHSLVIGRRGTGKSCLLSRAYIECLSSLKDKVKKKNLMFTKGKRILPVYINLKEIWDPTAIFGDKAPYIRKIIFMSYFLSKVWISLNSEGIDKLLNWRNKLSNKTSKKIKSLIQKITNPEFVPTSTGVTIIKEIETDTKNRGFELNITSPSIKRSSILSTTKNKSTIVESTIISSISEIMNELVNLLKDYKIDMAYIFLDEFSEIPDEQQQFLEKNLLSTHFIPQDSIFKAKLAVYPGQYKFISLDESRELNAIKLDFVELYGDFGKGLSSSYKNASNKAIEFTKSLIEKRLNHYQLDIEFKDLFEKPDDALEYLLLTSMNIPRNIGHILQNCAEKRDIPFKMSDIKGASIEYIEKCQSRDFIRKISNIYGGRVEEHTASYIKLISKVRFQNEGKKRSEWVPQSHFWVGSLITEYMSVLEGAFLVLRIGLITPKKQELAKYGGISKKFDVYVLNRAICDRENFMFELDSEKIRGNRFDYSDIFFPYELVCENNHVITGDDIMEFKGVRYCGKCFTETDKRTKVIERKIEFSHLEDRSDIDQDVLKEVKKNVKQTMSLISKFEKIKELNVILSEPEKELIEILTYESKLRNKDIGLKLTEIMNYSKVRYLIERLNNRCISNNLPPVIISDKYGKKTLNPNFNKILET</sequence>
<dbReference type="AlphaFoldDB" id="A0A0F9QAJ1"/>
<dbReference type="InterPro" id="IPR056955">
    <property type="entry name" value="ORC-CDC6-like"/>
</dbReference>
<accession>A0A0F9QAJ1</accession>
<dbReference type="EMBL" id="LAZR01004268">
    <property type="protein sequence ID" value="KKN10191.1"/>
    <property type="molecule type" value="Genomic_DNA"/>
</dbReference>
<comment type="caution">
    <text evidence="1">The sequence shown here is derived from an EMBL/GenBank/DDBJ whole genome shotgun (WGS) entry which is preliminary data.</text>
</comment>
<evidence type="ECO:0000313" key="1">
    <source>
        <dbReference type="EMBL" id="KKN10191.1"/>
    </source>
</evidence>
<protein>
    <submittedName>
        <fullName evidence="1">Uncharacterized protein</fullName>
    </submittedName>
</protein>
<dbReference type="SUPFAM" id="SSF52540">
    <property type="entry name" value="P-loop containing nucleoside triphosphate hydrolases"/>
    <property type="match status" value="1"/>
</dbReference>
<name>A0A0F9QAJ1_9ZZZZ</name>
<dbReference type="Pfam" id="PF24389">
    <property type="entry name" value="ORC-CDC6-like"/>
    <property type="match status" value="1"/>
</dbReference>